<dbReference type="InterPro" id="IPR001048">
    <property type="entry name" value="Asp/Glu/Uridylate_kinase"/>
</dbReference>
<organism evidence="21 22">
    <name type="scientific">Bacillus thermozeamaize</name>
    <dbReference type="NCBI Taxonomy" id="230954"/>
    <lineage>
        <taxon>Bacteria</taxon>
        <taxon>Bacillati</taxon>
        <taxon>Bacillota</taxon>
        <taxon>Bacilli</taxon>
        <taxon>Bacillales</taxon>
        <taxon>Bacillaceae</taxon>
        <taxon>Bacillus</taxon>
    </lineage>
</organism>
<evidence type="ECO:0000256" key="17">
    <source>
        <dbReference type="RuleBase" id="RU003448"/>
    </source>
</evidence>
<gene>
    <name evidence="21" type="ORF">BAA01_14980</name>
</gene>
<evidence type="ECO:0000256" key="1">
    <source>
        <dbReference type="ARBA" id="ARBA00003121"/>
    </source>
</evidence>
<dbReference type="NCBIfam" id="NF005155">
    <property type="entry name" value="PRK06635.1-4"/>
    <property type="match status" value="1"/>
</dbReference>
<evidence type="ECO:0000256" key="4">
    <source>
        <dbReference type="ARBA" id="ARBA00005139"/>
    </source>
</evidence>
<feature type="binding site" evidence="16">
    <location>
        <position position="51"/>
    </location>
    <ligand>
        <name>substrate</name>
    </ligand>
</feature>
<dbReference type="NCBIfam" id="TIGR00656">
    <property type="entry name" value="asp_kin_monofn"/>
    <property type="match status" value="1"/>
</dbReference>
<evidence type="ECO:0000256" key="14">
    <source>
        <dbReference type="ARBA" id="ARBA00047872"/>
    </source>
</evidence>
<dbReference type="GO" id="GO:0019877">
    <property type="term" value="P:diaminopimelate biosynthetic process"/>
    <property type="evidence" value="ECO:0007669"/>
    <property type="project" value="UniProtKB-KW"/>
</dbReference>
<dbReference type="Gene3D" id="3.30.2130.10">
    <property type="entry name" value="VC0802-like"/>
    <property type="match status" value="1"/>
</dbReference>
<comment type="pathway">
    <text evidence="2 18">Amino-acid biosynthesis; L-lysine biosynthesis via DAP pathway; (S)-tetrahydrodipicolinate from L-aspartate: step 1/4.</text>
</comment>
<evidence type="ECO:0000256" key="9">
    <source>
        <dbReference type="ARBA" id="ARBA00022741"/>
    </source>
</evidence>
<dbReference type="GO" id="GO:0005829">
    <property type="term" value="C:cytosol"/>
    <property type="evidence" value="ECO:0007669"/>
    <property type="project" value="TreeGrafter"/>
</dbReference>
<evidence type="ECO:0000256" key="8">
    <source>
        <dbReference type="ARBA" id="ARBA00022737"/>
    </source>
</evidence>
<dbReference type="GO" id="GO:0004072">
    <property type="term" value="F:aspartate kinase activity"/>
    <property type="evidence" value="ECO:0007669"/>
    <property type="project" value="UniProtKB-EC"/>
</dbReference>
<dbReference type="PIRSF" id="PIRSF000726">
    <property type="entry name" value="Asp_kin"/>
    <property type="match status" value="1"/>
</dbReference>
<dbReference type="CDD" id="cd04913">
    <property type="entry name" value="ACT_AKii-LysC-BS-like_1"/>
    <property type="match status" value="1"/>
</dbReference>
<dbReference type="UniPathway" id="UPA00034">
    <property type="reaction ID" value="UER00015"/>
</dbReference>
<dbReference type="EMBL" id="LZRT01000095">
    <property type="protein sequence ID" value="OUM85956.1"/>
    <property type="molecule type" value="Genomic_DNA"/>
</dbReference>
<protein>
    <recommendedName>
        <fullName evidence="17">Aspartokinase</fullName>
        <ecNumber evidence="17">2.7.2.4</ecNumber>
    </recommendedName>
</protein>
<keyword evidence="9 16" id="KW-0547">Nucleotide-binding</keyword>
<evidence type="ECO:0000313" key="21">
    <source>
        <dbReference type="EMBL" id="OUM85956.1"/>
    </source>
</evidence>
<sequence length="425" mass="45500">MGGGKVLIVQKYGGTSVGSVERIKAVAQRVADTVAEGHRCVVVVSAMGDTTDQLVEMARQITARPSGREMDMLLTTGEQVSIALLSMALQELGQRTTSYTGWQAGIRTEAVHGKARIEEINTEKIMKALDDGQIVIVAGFQGVTEAGEITTLGRGGSDTTAVALAAALQADLCEIYTDVTGVFTTDPRVVPGARKLPSVSYDEMLELAILGAGVLHPRAVECAKLYNVKLVVRSSFTDEEGTMIQGVSDMEKALVVTGIAFDDEVVKVQVDGLPNRVDAMAQLFTLLAQERINVDVIVQSQRGEDEINLAFSITEEDRLNAEEVLKANQEQLGFSKASFESGLAKVSIVGAGMMTNPGVAAMCFRYLSEAGIPIKMVTTSEIKVSCVIPREWMETAVKRLHEAFGLESGSCASVSTHIKILPKTE</sequence>
<dbReference type="GO" id="GO:0009089">
    <property type="term" value="P:lysine biosynthetic process via diaminopimelate"/>
    <property type="evidence" value="ECO:0007669"/>
    <property type="project" value="UniProtKB-UniPathway"/>
</dbReference>
<dbReference type="PANTHER" id="PTHR21499:SF68">
    <property type="entry name" value="ASPARTOKINASE 2"/>
    <property type="match status" value="1"/>
</dbReference>
<evidence type="ECO:0000256" key="6">
    <source>
        <dbReference type="ARBA" id="ARBA00022605"/>
    </source>
</evidence>
<dbReference type="PANTHER" id="PTHR21499">
    <property type="entry name" value="ASPARTATE KINASE"/>
    <property type="match status" value="1"/>
</dbReference>
<evidence type="ECO:0000256" key="18">
    <source>
        <dbReference type="RuleBase" id="RU004249"/>
    </source>
</evidence>
<evidence type="ECO:0000256" key="13">
    <source>
        <dbReference type="ARBA" id="ARBA00023154"/>
    </source>
</evidence>
<dbReference type="Pfam" id="PF22468">
    <property type="entry name" value="ACT_9"/>
    <property type="match status" value="2"/>
</dbReference>
<evidence type="ECO:0000256" key="2">
    <source>
        <dbReference type="ARBA" id="ARBA00004766"/>
    </source>
</evidence>
<dbReference type="FunFam" id="3.40.1160.10:FF:000002">
    <property type="entry name" value="Aspartokinase"/>
    <property type="match status" value="1"/>
</dbReference>
<dbReference type="UniPathway" id="UPA00050">
    <property type="reaction ID" value="UER00461"/>
</dbReference>
<comment type="pathway">
    <text evidence="4 18">Amino-acid biosynthesis; L-threonine biosynthesis; L-threonine from L-aspartate: step 1/5.</text>
</comment>
<dbReference type="Proteomes" id="UP000196475">
    <property type="component" value="Unassembled WGS sequence"/>
</dbReference>
<keyword evidence="6 18" id="KW-0028">Amino-acid biosynthesis</keyword>
<evidence type="ECO:0000256" key="16">
    <source>
        <dbReference type="PIRSR" id="PIRSR000726-1"/>
    </source>
</evidence>
<dbReference type="EC" id="2.7.2.4" evidence="17"/>
<feature type="binding site" evidence="16">
    <location>
        <begin position="177"/>
        <end position="178"/>
    </location>
    <ligand>
        <name>ATP</name>
        <dbReference type="ChEBI" id="CHEBI:30616"/>
    </ligand>
</feature>
<dbReference type="NCBIfam" id="NF005156">
    <property type="entry name" value="PRK06635.1-5"/>
    <property type="match status" value="1"/>
</dbReference>
<dbReference type="GO" id="GO:0009088">
    <property type="term" value="P:threonine biosynthetic process"/>
    <property type="evidence" value="ECO:0007669"/>
    <property type="project" value="UniProtKB-UniPathway"/>
</dbReference>
<dbReference type="CDD" id="cd04261">
    <property type="entry name" value="AAK_AKii-LysC-BS"/>
    <property type="match status" value="1"/>
</dbReference>
<dbReference type="InterPro" id="IPR036393">
    <property type="entry name" value="AceGlu_kinase-like_sf"/>
</dbReference>
<feature type="binding site" evidence="16">
    <location>
        <begin position="11"/>
        <end position="14"/>
    </location>
    <ligand>
        <name>ATP</name>
        <dbReference type="ChEBI" id="CHEBI:30616"/>
    </ligand>
</feature>
<dbReference type="FunFam" id="3.30.2130.10:FF:000001">
    <property type="entry name" value="Bifunctional aspartokinase/homoserine dehydrogenase"/>
    <property type="match status" value="1"/>
</dbReference>
<keyword evidence="12" id="KW-0220">Diaminopimelate biosynthesis</keyword>
<dbReference type="InterPro" id="IPR054352">
    <property type="entry name" value="ACT_Aspartokinase"/>
</dbReference>
<dbReference type="InterPro" id="IPR001341">
    <property type="entry name" value="Asp_kinase"/>
</dbReference>
<comment type="pathway">
    <text evidence="3 18">Amino-acid biosynthesis; L-methionine biosynthesis via de novo pathway; L-homoserine from L-aspartate: step 1/3.</text>
</comment>
<feature type="binding site" evidence="16">
    <location>
        <position position="78"/>
    </location>
    <ligand>
        <name>substrate</name>
    </ligand>
</feature>
<keyword evidence="11 16" id="KW-0067">ATP-binding</keyword>
<dbReference type="InterPro" id="IPR018042">
    <property type="entry name" value="Aspartate_kinase_CS"/>
</dbReference>
<accession>A0A1Y3PIJ2</accession>
<comment type="caution">
    <text evidence="21">The sequence shown here is derived from an EMBL/GenBank/DDBJ whole genome shotgun (WGS) entry which is preliminary data.</text>
</comment>
<dbReference type="PROSITE" id="PS00324">
    <property type="entry name" value="ASPARTOKINASE"/>
    <property type="match status" value="1"/>
</dbReference>
<evidence type="ECO:0000313" key="22">
    <source>
        <dbReference type="Proteomes" id="UP000196475"/>
    </source>
</evidence>
<dbReference type="GO" id="GO:0005524">
    <property type="term" value="F:ATP binding"/>
    <property type="evidence" value="ECO:0007669"/>
    <property type="project" value="UniProtKB-KW"/>
</dbReference>
<evidence type="ECO:0000256" key="3">
    <source>
        <dbReference type="ARBA" id="ARBA00004986"/>
    </source>
</evidence>
<dbReference type="SUPFAM" id="SSF55021">
    <property type="entry name" value="ACT-like"/>
    <property type="match status" value="2"/>
</dbReference>
<evidence type="ECO:0000256" key="15">
    <source>
        <dbReference type="ARBA" id="ARBA00063835"/>
    </source>
</evidence>
<evidence type="ECO:0000256" key="10">
    <source>
        <dbReference type="ARBA" id="ARBA00022777"/>
    </source>
</evidence>
<feature type="binding site" evidence="16">
    <location>
        <position position="188"/>
    </location>
    <ligand>
        <name>ATP</name>
        <dbReference type="ChEBI" id="CHEBI:30616"/>
    </ligand>
</feature>
<evidence type="ECO:0000259" key="19">
    <source>
        <dbReference type="Pfam" id="PF00696"/>
    </source>
</evidence>
<keyword evidence="13" id="KW-0457">Lysine biosynthesis</keyword>
<feature type="domain" description="Aspartate/glutamate/uridylate kinase" evidence="19">
    <location>
        <begin position="7"/>
        <end position="234"/>
    </location>
</feature>
<keyword evidence="10 17" id="KW-0418">Kinase</keyword>
<dbReference type="CDD" id="cd04923">
    <property type="entry name" value="ACT_AK-LysC-DapG-like_2"/>
    <property type="match status" value="1"/>
</dbReference>
<dbReference type="InterPro" id="IPR005260">
    <property type="entry name" value="Asp_kin_monofn"/>
</dbReference>
<comment type="subunit">
    <text evidence="15">Tetramer consisting of 2 isoforms Alpha (catalytic and regulation) and of a homodimer of 2 isoforms Beta (regulation).</text>
</comment>
<evidence type="ECO:0000256" key="11">
    <source>
        <dbReference type="ARBA" id="ARBA00022840"/>
    </source>
</evidence>
<evidence type="ECO:0000256" key="5">
    <source>
        <dbReference type="ARBA" id="ARBA00010122"/>
    </source>
</evidence>
<comment type="similarity">
    <text evidence="5 17">Belongs to the aspartokinase family.</text>
</comment>
<dbReference type="Gene3D" id="3.40.1160.10">
    <property type="entry name" value="Acetylglutamate kinase-like"/>
    <property type="match status" value="1"/>
</dbReference>
<dbReference type="UniPathway" id="UPA00051">
    <property type="reaction ID" value="UER00462"/>
</dbReference>
<dbReference type="SUPFAM" id="SSF53633">
    <property type="entry name" value="Carbamate kinase-like"/>
    <property type="match status" value="1"/>
</dbReference>
<proteinExistence type="inferred from homology"/>
<dbReference type="InterPro" id="IPR045865">
    <property type="entry name" value="ACT-like_dom_sf"/>
</dbReference>
<evidence type="ECO:0000256" key="12">
    <source>
        <dbReference type="ARBA" id="ARBA00022915"/>
    </source>
</evidence>
<dbReference type="InterPro" id="IPR041740">
    <property type="entry name" value="AKii-LysC-BS"/>
</dbReference>
<feature type="domain" description="Aspartokinase ACT" evidence="20">
    <location>
        <begin position="271"/>
        <end position="327"/>
    </location>
</feature>
<dbReference type="AlphaFoldDB" id="A0A1Y3PIJ2"/>
<dbReference type="GO" id="GO:0009090">
    <property type="term" value="P:homoserine biosynthetic process"/>
    <property type="evidence" value="ECO:0007669"/>
    <property type="project" value="TreeGrafter"/>
</dbReference>
<dbReference type="Pfam" id="PF00696">
    <property type="entry name" value="AA_kinase"/>
    <property type="match status" value="1"/>
</dbReference>
<evidence type="ECO:0000256" key="7">
    <source>
        <dbReference type="ARBA" id="ARBA00022679"/>
    </source>
</evidence>
<feature type="domain" description="Aspartokinase ACT" evidence="20">
    <location>
        <begin position="346"/>
        <end position="404"/>
    </location>
</feature>
<reference evidence="22" key="1">
    <citation type="submission" date="2016-06" db="EMBL/GenBank/DDBJ databases">
        <authorList>
            <person name="Nascimento L."/>
            <person name="Pereira R.V."/>
            <person name="Martins L.F."/>
            <person name="Quaggio R.B."/>
            <person name="Silva A.M."/>
            <person name="Setubal J.C."/>
        </authorList>
    </citation>
    <scope>NUCLEOTIDE SEQUENCE [LARGE SCALE GENOMIC DNA]</scope>
</reference>
<comment type="catalytic activity">
    <reaction evidence="14 17">
        <text>L-aspartate + ATP = 4-phospho-L-aspartate + ADP</text>
        <dbReference type="Rhea" id="RHEA:23776"/>
        <dbReference type="ChEBI" id="CHEBI:29991"/>
        <dbReference type="ChEBI" id="CHEBI:30616"/>
        <dbReference type="ChEBI" id="CHEBI:57535"/>
        <dbReference type="ChEBI" id="CHEBI:456216"/>
        <dbReference type="EC" id="2.7.2.4"/>
    </reaction>
</comment>
<comment type="function">
    <text evidence="1">Catalyzes the phosphorylation of the beta-carboxyl group of aspartic acid with ATP to yield 4-phospho-L-aspartate, which is involved in the branched biosynthetic pathway leading to the biosynthesis of amino acids threonine, isoleucine and methionine.</text>
</comment>
<dbReference type="NCBIfam" id="TIGR00657">
    <property type="entry name" value="asp_kinases"/>
    <property type="match status" value="1"/>
</dbReference>
<evidence type="ECO:0000259" key="20">
    <source>
        <dbReference type="Pfam" id="PF22468"/>
    </source>
</evidence>
<keyword evidence="8" id="KW-0677">Repeat</keyword>
<dbReference type="NCBIfam" id="NF005154">
    <property type="entry name" value="PRK06635.1-2"/>
    <property type="match status" value="1"/>
</dbReference>
<name>A0A1Y3PIJ2_9BACI</name>
<keyword evidence="7 17" id="KW-0808">Transferase</keyword>